<dbReference type="PANTHER" id="PTHR33153">
    <property type="entry name" value="MYND-TYPE DOMAIN-CONTAINING PROTEIN"/>
    <property type="match status" value="1"/>
</dbReference>
<dbReference type="Proteomes" id="UP001249851">
    <property type="component" value="Unassembled WGS sequence"/>
</dbReference>
<evidence type="ECO:0000313" key="1">
    <source>
        <dbReference type="EMBL" id="KAK2555118.1"/>
    </source>
</evidence>
<dbReference type="EMBL" id="JARQWQ010000064">
    <property type="protein sequence ID" value="KAK2555118.1"/>
    <property type="molecule type" value="Genomic_DNA"/>
</dbReference>
<reference evidence="1" key="1">
    <citation type="journal article" date="2023" name="G3 (Bethesda)">
        <title>Whole genome assembly and annotation of the endangered Caribbean coral Acropora cervicornis.</title>
        <authorList>
            <person name="Selwyn J.D."/>
            <person name="Vollmer S.V."/>
        </authorList>
    </citation>
    <scope>NUCLEOTIDE SEQUENCE</scope>
    <source>
        <strain evidence="1">K2</strain>
    </source>
</reference>
<evidence type="ECO:0000313" key="2">
    <source>
        <dbReference type="Proteomes" id="UP001249851"/>
    </source>
</evidence>
<gene>
    <name evidence="1" type="ORF">P5673_023085</name>
</gene>
<dbReference type="AlphaFoldDB" id="A0AAD9Q5Q6"/>
<reference evidence="1" key="2">
    <citation type="journal article" date="2023" name="Science">
        <title>Genomic signatures of disease resistance in endangered staghorn corals.</title>
        <authorList>
            <person name="Vollmer S.V."/>
            <person name="Selwyn J.D."/>
            <person name="Despard B.A."/>
            <person name="Roesel C.L."/>
        </authorList>
    </citation>
    <scope>NUCLEOTIDE SEQUENCE</scope>
    <source>
        <strain evidence="1">K2</strain>
    </source>
</reference>
<organism evidence="1 2">
    <name type="scientific">Acropora cervicornis</name>
    <name type="common">Staghorn coral</name>
    <dbReference type="NCBI Taxonomy" id="6130"/>
    <lineage>
        <taxon>Eukaryota</taxon>
        <taxon>Metazoa</taxon>
        <taxon>Cnidaria</taxon>
        <taxon>Anthozoa</taxon>
        <taxon>Hexacorallia</taxon>
        <taxon>Scleractinia</taxon>
        <taxon>Astrocoeniina</taxon>
        <taxon>Acroporidae</taxon>
        <taxon>Acropora</taxon>
    </lineage>
</organism>
<keyword evidence="2" id="KW-1185">Reference proteome</keyword>
<proteinExistence type="predicted"/>
<dbReference type="PANTHER" id="PTHR33153:SF3">
    <property type="entry name" value="TRAFFICKING PROTEIN PARTICLE COMPLEX SUBUNIT 11 DOMAIN-CONTAINING PROTEIN"/>
    <property type="match status" value="1"/>
</dbReference>
<comment type="caution">
    <text evidence="1">The sequence shown here is derived from an EMBL/GenBank/DDBJ whole genome shotgun (WGS) entry which is preliminary data.</text>
</comment>
<sequence>MEYSVFYDALQPFCGPCEVEVKSSLDYRGRGFFTLDDKSSGIAASLTLLQYVRPFMELVASSKGELYTKLCKFSPHVYNNSDELVFKLNAVNLTCAVEFYTVVDTSQSPVHNIPCRSTKWEGPLQKSMVECSQHFFDNEYENGRTSPNGNRGSKVTIKSSYLKAKSWFEDYVDSCADRIPNEDKYCLLTCLTKKEIYLKYADEVRSTGLCLVSRPTFSQMWKARFRNVIIGEQLRINE</sequence>
<name>A0AAD9Q5Q6_ACRCE</name>
<protein>
    <submittedName>
        <fullName evidence="1">Uncharacterized protein</fullName>
    </submittedName>
</protein>
<accession>A0AAD9Q5Q6</accession>